<reference evidence="1 2" key="1">
    <citation type="submission" date="2021-06" db="EMBL/GenBank/DDBJ databases">
        <authorList>
            <person name="Kallberg Y."/>
            <person name="Tangrot J."/>
            <person name="Rosling A."/>
        </authorList>
    </citation>
    <scope>NUCLEOTIDE SEQUENCE [LARGE SCALE GENOMIC DNA]</scope>
    <source>
        <strain evidence="1 2">120-4 pot B 10/14</strain>
    </source>
</reference>
<accession>A0ABN7X136</accession>
<dbReference type="Proteomes" id="UP000789901">
    <property type="component" value="Unassembled WGS sequence"/>
</dbReference>
<keyword evidence="2" id="KW-1185">Reference proteome</keyword>
<feature type="non-terminal residue" evidence="1">
    <location>
        <position position="1"/>
    </location>
</feature>
<dbReference type="EMBL" id="CAJVQB010078476">
    <property type="protein sequence ID" value="CAG8845163.1"/>
    <property type="molecule type" value="Genomic_DNA"/>
</dbReference>
<evidence type="ECO:0000313" key="1">
    <source>
        <dbReference type="EMBL" id="CAG8845163.1"/>
    </source>
</evidence>
<organism evidence="1 2">
    <name type="scientific">Gigaspora margarita</name>
    <dbReference type="NCBI Taxonomy" id="4874"/>
    <lineage>
        <taxon>Eukaryota</taxon>
        <taxon>Fungi</taxon>
        <taxon>Fungi incertae sedis</taxon>
        <taxon>Mucoromycota</taxon>
        <taxon>Glomeromycotina</taxon>
        <taxon>Glomeromycetes</taxon>
        <taxon>Diversisporales</taxon>
        <taxon>Gigasporaceae</taxon>
        <taxon>Gigaspora</taxon>
    </lineage>
</organism>
<proteinExistence type="predicted"/>
<gene>
    <name evidence="1" type="ORF">GMARGA_LOCUS37488</name>
</gene>
<protein>
    <submittedName>
        <fullName evidence="1">40042_t:CDS:1</fullName>
    </submittedName>
</protein>
<name>A0ABN7X136_GIGMA</name>
<comment type="caution">
    <text evidence="1">The sequence shown here is derived from an EMBL/GenBank/DDBJ whole genome shotgun (WGS) entry which is preliminary data.</text>
</comment>
<evidence type="ECO:0000313" key="2">
    <source>
        <dbReference type="Proteomes" id="UP000789901"/>
    </source>
</evidence>
<sequence>ELFFYTIPKEGIEISRPAKDALADTRLPNNIRKTNGIIKKKDLSSAIQFPITEQNWS</sequence>